<dbReference type="PANTHER" id="PTHR39206:SF1">
    <property type="entry name" value="SLL8004 PROTEIN"/>
    <property type="match status" value="1"/>
</dbReference>
<proteinExistence type="predicted"/>
<gene>
    <name evidence="1" type="ORF">ACFSVN_06330</name>
</gene>
<protein>
    <submittedName>
        <fullName evidence="1">AAA family ATPase</fullName>
    </submittedName>
</protein>
<dbReference type="Pfam" id="PF13671">
    <property type="entry name" value="AAA_33"/>
    <property type="match status" value="1"/>
</dbReference>
<dbReference type="InterPro" id="IPR027417">
    <property type="entry name" value="P-loop_NTPase"/>
</dbReference>
<organism evidence="1 2">
    <name type="scientific">Gracilimonas halophila</name>
    <dbReference type="NCBI Taxonomy" id="1834464"/>
    <lineage>
        <taxon>Bacteria</taxon>
        <taxon>Pseudomonadati</taxon>
        <taxon>Balneolota</taxon>
        <taxon>Balneolia</taxon>
        <taxon>Balneolales</taxon>
        <taxon>Balneolaceae</taxon>
        <taxon>Gracilimonas</taxon>
    </lineage>
</organism>
<dbReference type="EMBL" id="JBHULI010000022">
    <property type="protein sequence ID" value="MFD2532055.1"/>
    <property type="molecule type" value="Genomic_DNA"/>
</dbReference>
<keyword evidence="2" id="KW-1185">Reference proteome</keyword>
<evidence type="ECO:0000313" key="2">
    <source>
        <dbReference type="Proteomes" id="UP001597460"/>
    </source>
</evidence>
<reference evidence="2" key="1">
    <citation type="journal article" date="2019" name="Int. J. Syst. Evol. Microbiol.">
        <title>The Global Catalogue of Microorganisms (GCM) 10K type strain sequencing project: providing services to taxonomists for standard genome sequencing and annotation.</title>
        <authorList>
            <consortium name="The Broad Institute Genomics Platform"/>
            <consortium name="The Broad Institute Genome Sequencing Center for Infectious Disease"/>
            <person name="Wu L."/>
            <person name="Ma J."/>
        </authorList>
    </citation>
    <scope>NUCLEOTIDE SEQUENCE [LARGE SCALE GENOMIC DNA]</scope>
    <source>
        <strain evidence="2">KCTC 52042</strain>
    </source>
</reference>
<dbReference type="Proteomes" id="UP001597460">
    <property type="component" value="Unassembled WGS sequence"/>
</dbReference>
<name>A0ABW5JI72_9BACT</name>
<dbReference type="RefSeq" id="WP_390300142.1">
    <property type="nucleotide sequence ID" value="NZ_JBHULI010000022.1"/>
</dbReference>
<dbReference type="Gene3D" id="3.40.50.300">
    <property type="entry name" value="P-loop containing nucleotide triphosphate hydrolases"/>
    <property type="match status" value="1"/>
</dbReference>
<dbReference type="SUPFAM" id="SSF52540">
    <property type="entry name" value="P-loop containing nucleoside triphosphate hydrolases"/>
    <property type="match status" value="1"/>
</dbReference>
<evidence type="ECO:0000313" key="1">
    <source>
        <dbReference type="EMBL" id="MFD2532055.1"/>
    </source>
</evidence>
<sequence>MSNTKEQELIIVAGPKGSGKTTLAKEYLDANKGNYVYLSADEIAYEINTEDPISVRLEAGKEFFKRFDQFIKRRRNVLIETTLSGKSVSNLIKQARNQESEKAVIRFLRKTL</sequence>
<dbReference type="PANTHER" id="PTHR39206">
    <property type="entry name" value="SLL8004 PROTEIN"/>
    <property type="match status" value="1"/>
</dbReference>
<accession>A0ABW5JI72</accession>
<comment type="caution">
    <text evidence="1">The sequence shown here is derived from an EMBL/GenBank/DDBJ whole genome shotgun (WGS) entry which is preliminary data.</text>
</comment>